<dbReference type="EMBL" id="FUZA01000028">
    <property type="protein sequence ID" value="SKC21102.1"/>
    <property type="molecule type" value="Genomic_DNA"/>
</dbReference>
<feature type="signal peptide" evidence="1">
    <location>
        <begin position="1"/>
        <end position="18"/>
    </location>
</feature>
<evidence type="ECO:0000256" key="1">
    <source>
        <dbReference type="SAM" id="SignalP"/>
    </source>
</evidence>
<keyword evidence="1" id="KW-0732">Signal</keyword>
<dbReference type="Proteomes" id="UP000190897">
    <property type="component" value="Unassembled WGS sequence"/>
</dbReference>
<keyword evidence="3" id="KW-1185">Reference proteome</keyword>
<organism evidence="2 3">
    <name type="scientific">Dyadobacter psychrophilus</name>
    <dbReference type="NCBI Taxonomy" id="651661"/>
    <lineage>
        <taxon>Bacteria</taxon>
        <taxon>Pseudomonadati</taxon>
        <taxon>Bacteroidota</taxon>
        <taxon>Cytophagia</taxon>
        <taxon>Cytophagales</taxon>
        <taxon>Spirosomataceae</taxon>
        <taxon>Dyadobacter</taxon>
    </lineage>
</organism>
<dbReference type="AlphaFoldDB" id="A0A1T5HKB3"/>
<evidence type="ECO:0000313" key="2">
    <source>
        <dbReference type="EMBL" id="SKC21102.1"/>
    </source>
</evidence>
<gene>
    <name evidence="2" type="ORF">SAMN05660293_05767</name>
</gene>
<reference evidence="3" key="1">
    <citation type="submission" date="2017-02" db="EMBL/GenBank/DDBJ databases">
        <authorList>
            <person name="Varghese N."/>
            <person name="Submissions S."/>
        </authorList>
    </citation>
    <scope>NUCLEOTIDE SEQUENCE [LARGE SCALE GENOMIC DNA]</scope>
    <source>
        <strain evidence="3">DSM 22270</strain>
    </source>
</reference>
<feature type="chain" id="PRO_5012368972" evidence="1">
    <location>
        <begin position="19"/>
        <end position="154"/>
    </location>
</feature>
<dbReference type="PROSITE" id="PS51257">
    <property type="entry name" value="PROKAR_LIPOPROTEIN"/>
    <property type="match status" value="1"/>
</dbReference>
<accession>A0A1T5HKB3</accession>
<protein>
    <submittedName>
        <fullName evidence="2">Uncharacterized protein</fullName>
    </submittedName>
</protein>
<proteinExistence type="predicted"/>
<name>A0A1T5HKB3_9BACT</name>
<evidence type="ECO:0000313" key="3">
    <source>
        <dbReference type="Proteomes" id="UP000190897"/>
    </source>
</evidence>
<sequence>MKAIVYFPILFFTLLLLACSSDSIEKSPDAGITLKFGQQQSISYLGQNYDLLVYDVNSVFSEGTYTEDKTGSLYTMYDIGLIINQDSVTIKAFTSVSQNGKRSLLSFETLSQYPASHNYVKSIGSLQIAVSDVYQEPEKDLVNNENYKVNLLFR</sequence>
<dbReference type="RefSeq" id="WP_082218169.1">
    <property type="nucleotide sequence ID" value="NZ_FUZA01000028.1"/>
</dbReference>